<keyword evidence="3" id="KW-0238">DNA-binding</keyword>
<keyword evidence="4" id="KW-0804">Transcription</keyword>
<evidence type="ECO:0000313" key="7">
    <source>
        <dbReference type="Proteomes" id="UP000290261"/>
    </source>
</evidence>
<dbReference type="Pfam" id="PF08220">
    <property type="entry name" value="HTH_DeoR"/>
    <property type="match status" value="1"/>
</dbReference>
<dbReference type="Proteomes" id="UP000290261">
    <property type="component" value="Unassembled WGS sequence"/>
</dbReference>
<evidence type="ECO:0000259" key="5">
    <source>
        <dbReference type="PROSITE" id="PS51000"/>
    </source>
</evidence>
<dbReference type="PROSITE" id="PS00894">
    <property type="entry name" value="HTH_DEOR_1"/>
    <property type="match status" value="1"/>
</dbReference>
<dbReference type="InterPro" id="IPR018356">
    <property type="entry name" value="Tscrpt_reg_HTH_DeoR_CS"/>
</dbReference>
<keyword evidence="2" id="KW-0805">Transcription regulation</keyword>
<dbReference type="PANTHER" id="PTHR30363:SF4">
    <property type="entry name" value="GLYCEROL-3-PHOSPHATE REGULON REPRESSOR"/>
    <property type="match status" value="1"/>
</dbReference>
<dbReference type="SUPFAM" id="SSF100950">
    <property type="entry name" value="NagB/RpiA/CoA transferase-like"/>
    <property type="match status" value="1"/>
</dbReference>
<protein>
    <submittedName>
        <fullName evidence="6">DeoR family transcriptional regulator</fullName>
    </submittedName>
</protein>
<evidence type="ECO:0000256" key="1">
    <source>
        <dbReference type="ARBA" id="ARBA00022491"/>
    </source>
</evidence>
<organism evidence="6 7">
    <name type="scientific">Flagellimonas olearia</name>
    <dbReference type="NCBI Taxonomy" id="552546"/>
    <lineage>
        <taxon>Bacteria</taxon>
        <taxon>Pseudomonadati</taxon>
        <taxon>Bacteroidota</taxon>
        <taxon>Flavobacteriia</taxon>
        <taxon>Flavobacteriales</taxon>
        <taxon>Flavobacteriaceae</taxon>
        <taxon>Flagellimonas</taxon>
    </lineage>
</organism>
<feature type="domain" description="HTH deoR-type" evidence="5">
    <location>
        <begin position="3"/>
        <end position="58"/>
    </location>
</feature>
<name>A0A444VRT1_9FLAO</name>
<evidence type="ECO:0000256" key="2">
    <source>
        <dbReference type="ARBA" id="ARBA00023015"/>
    </source>
</evidence>
<dbReference type="RefSeq" id="WP_129653181.1">
    <property type="nucleotide sequence ID" value="NZ_ML142907.1"/>
</dbReference>
<accession>A0A444VRT1</accession>
<dbReference type="Gene3D" id="1.10.10.10">
    <property type="entry name" value="Winged helix-like DNA-binding domain superfamily/Winged helix DNA-binding domain"/>
    <property type="match status" value="1"/>
</dbReference>
<dbReference type="InterPro" id="IPR037171">
    <property type="entry name" value="NagB/RpiA_transferase-like"/>
</dbReference>
<dbReference type="AlphaFoldDB" id="A0A444VRT1"/>
<dbReference type="GO" id="GO:0003700">
    <property type="term" value="F:DNA-binding transcription factor activity"/>
    <property type="evidence" value="ECO:0007669"/>
    <property type="project" value="InterPro"/>
</dbReference>
<gene>
    <name evidence="6" type="ORF">DN53_04785</name>
</gene>
<reference evidence="6 7" key="1">
    <citation type="submission" date="2014-04" db="EMBL/GenBank/DDBJ databases">
        <title>Whole genome of Muricauda olearia.</title>
        <authorList>
            <person name="Zhang X.-H."/>
            <person name="Tang K."/>
        </authorList>
    </citation>
    <scope>NUCLEOTIDE SEQUENCE [LARGE SCALE GENOMIC DNA]</scope>
    <source>
        <strain evidence="6 7">Th120</strain>
    </source>
</reference>
<dbReference type="GO" id="GO:0003677">
    <property type="term" value="F:DNA binding"/>
    <property type="evidence" value="ECO:0007669"/>
    <property type="project" value="UniProtKB-KW"/>
</dbReference>
<proteinExistence type="predicted"/>
<dbReference type="InterPro" id="IPR036388">
    <property type="entry name" value="WH-like_DNA-bd_sf"/>
</dbReference>
<comment type="caution">
    <text evidence="6">The sequence shown here is derived from an EMBL/GenBank/DDBJ whole genome shotgun (WGS) entry which is preliminary data.</text>
</comment>
<evidence type="ECO:0000256" key="3">
    <source>
        <dbReference type="ARBA" id="ARBA00023125"/>
    </source>
</evidence>
<dbReference type="InterPro" id="IPR050313">
    <property type="entry name" value="Carb_Metab_HTH_regulators"/>
</dbReference>
<dbReference type="SUPFAM" id="SSF46785">
    <property type="entry name" value="Winged helix' DNA-binding domain"/>
    <property type="match status" value="1"/>
</dbReference>
<dbReference type="PANTHER" id="PTHR30363">
    <property type="entry name" value="HTH-TYPE TRANSCRIPTIONAL REGULATOR SRLR-RELATED"/>
    <property type="match status" value="1"/>
</dbReference>
<evidence type="ECO:0000313" key="6">
    <source>
        <dbReference type="EMBL" id="RYC53523.1"/>
    </source>
</evidence>
<dbReference type="PRINTS" id="PR00037">
    <property type="entry name" value="HTHLACR"/>
</dbReference>
<dbReference type="SMART" id="SM00420">
    <property type="entry name" value="HTH_DEOR"/>
    <property type="match status" value="1"/>
</dbReference>
<keyword evidence="1" id="KW-0678">Repressor</keyword>
<dbReference type="InterPro" id="IPR014036">
    <property type="entry name" value="DeoR-like_C"/>
</dbReference>
<dbReference type="SMART" id="SM01134">
    <property type="entry name" value="DeoRC"/>
    <property type="match status" value="1"/>
</dbReference>
<evidence type="ECO:0000256" key="4">
    <source>
        <dbReference type="ARBA" id="ARBA00023163"/>
    </source>
</evidence>
<dbReference type="InterPro" id="IPR001034">
    <property type="entry name" value="DeoR_HTH"/>
</dbReference>
<sequence length="248" mass="27594">MNKDKRQDIILNLVNSKRKVYSNELAMELNVSEDTIRRDLNSLSAEGLINKVHGGAISKTQKYYSYNHNLIINNDQKESIAKKAVTLIDDGASMIISDGTTNLTMARFLPNDIRATVYTYCLPIAMELANRPNIELFFLGGKINKNSLVTISLDVIQKISRLKVDYAFLGTGSITPEGITEGSYEVASIKREFVTASDQTISLVTSDKLDRKQSHIVCDIDEISTLITDLDPADKRLDAYRATGVKLL</sequence>
<dbReference type="Pfam" id="PF00455">
    <property type="entry name" value="DeoRC"/>
    <property type="match status" value="1"/>
</dbReference>
<dbReference type="PROSITE" id="PS51000">
    <property type="entry name" value="HTH_DEOR_2"/>
    <property type="match status" value="1"/>
</dbReference>
<dbReference type="InterPro" id="IPR036390">
    <property type="entry name" value="WH_DNA-bd_sf"/>
</dbReference>
<keyword evidence="7" id="KW-1185">Reference proteome</keyword>
<dbReference type="EMBL" id="JJMP01000001">
    <property type="protein sequence ID" value="RYC53523.1"/>
    <property type="molecule type" value="Genomic_DNA"/>
</dbReference>